<accession>A0A1Q3BW16</accession>
<feature type="chain" id="PRO_5013383750" description="MD-2-related lipid-recognition domain-containing protein" evidence="1">
    <location>
        <begin position="27"/>
        <end position="152"/>
    </location>
</feature>
<reference evidence="3" key="1">
    <citation type="submission" date="2016-04" db="EMBL/GenBank/DDBJ databases">
        <title>Cephalotus genome sequencing.</title>
        <authorList>
            <person name="Fukushima K."/>
            <person name="Hasebe M."/>
            <person name="Fang X."/>
        </authorList>
    </citation>
    <scope>NUCLEOTIDE SEQUENCE [LARGE SCALE GENOMIC DNA]</scope>
    <source>
        <strain evidence="3">cv. St1</strain>
    </source>
</reference>
<dbReference type="Gene3D" id="2.60.40.770">
    <property type="match status" value="1"/>
</dbReference>
<name>A0A1Q3BW16_CEPFO</name>
<dbReference type="Proteomes" id="UP000187406">
    <property type="component" value="Unassembled WGS sequence"/>
</dbReference>
<dbReference type="AlphaFoldDB" id="A0A1Q3BW16"/>
<dbReference type="OrthoDB" id="6409159at2759"/>
<dbReference type="InParanoid" id="A0A1Q3BW16"/>
<evidence type="ECO:0000256" key="1">
    <source>
        <dbReference type="SAM" id="SignalP"/>
    </source>
</evidence>
<evidence type="ECO:0008006" key="4">
    <source>
        <dbReference type="Google" id="ProtNLM"/>
    </source>
</evidence>
<keyword evidence="1" id="KW-0732">Signal</keyword>
<evidence type="ECO:0000313" key="3">
    <source>
        <dbReference type="Proteomes" id="UP000187406"/>
    </source>
</evidence>
<comment type="caution">
    <text evidence="2">The sequence shown here is derived from an EMBL/GenBank/DDBJ whole genome shotgun (WGS) entry which is preliminary data.</text>
</comment>
<organism evidence="2 3">
    <name type="scientific">Cephalotus follicularis</name>
    <name type="common">Albany pitcher plant</name>
    <dbReference type="NCBI Taxonomy" id="3775"/>
    <lineage>
        <taxon>Eukaryota</taxon>
        <taxon>Viridiplantae</taxon>
        <taxon>Streptophyta</taxon>
        <taxon>Embryophyta</taxon>
        <taxon>Tracheophyta</taxon>
        <taxon>Spermatophyta</taxon>
        <taxon>Magnoliopsida</taxon>
        <taxon>eudicotyledons</taxon>
        <taxon>Gunneridae</taxon>
        <taxon>Pentapetalae</taxon>
        <taxon>rosids</taxon>
        <taxon>fabids</taxon>
        <taxon>Oxalidales</taxon>
        <taxon>Cephalotaceae</taxon>
        <taxon>Cephalotus</taxon>
    </lineage>
</organism>
<proteinExistence type="predicted"/>
<feature type="signal peptide" evidence="1">
    <location>
        <begin position="1"/>
        <end position="26"/>
    </location>
</feature>
<evidence type="ECO:0000313" key="2">
    <source>
        <dbReference type="EMBL" id="GAV72175.1"/>
    </source>
</evidence>
<keyword evidence="3" id="KW-1185">Reference proteome</keyword>
<gene>
    <name evidence="2" type="ORF">CFOL_v3_15664</name>
</gene>
<sequence>MEMINYKHIIVALFLSFCMFFSLIAADNFYYCDGSDGSFVSFDRVVISFDKGQIVTFKMHATTNAEFPFDNAIVKFDVSSSSPALPNLSERHKFCEVTNCPLPVDGPFVITYSPFSPFFNYFETLRGKLTVTITGPNNDVHVCIKSDFAINP</sequence>
<protein>
    <recommendedName>
        <fullName evidence="4">MD-2-related lipid-recognition domain-containing protein</fullName>
    </recommendedName>
</protein>
<dbReference type="SUPFAM" id="SSF81296">
    <property type="entry name" value="E set domains"/>
    <property type="match status" value="1"/>
</dbReference>
<dbReference type="InterPro" id="IPR014756">
    <property type="entry name" value="Ig_E-set"/>
</dbReference>
<dbReference type="EMBL" id="BDDD01000974">
    <property type="protein sequence ID" value="GAV72175.1"/>
    <property type="molecule type" value="Genomic_DNA"/>
</dbReference>